<dbReference type="HOGENOM" id="CLU_3384875_0_0_1"/>
<dbReference type="InParanoid" id="H0EMB6"/>
<keyword evidence="2" id="KW-1185">Reference proteome</keyword>
<dbReference type="EMBL" id="AGUE01000089">
    <property type="protein sequence ID" value="EHL00256.1"/>
    <property type="molecule type" value="Genomic_DNA"/>
</dbReference>
<sequence length="33" mass="4090">MSNQHRLELEFLESQHLPKTPKSTFKRKYQNWS</sequence>
<evidence type="ECO:0000313" key="1">
    <source>
        <dbReference type="EMBL" id="EHL00256.1"/>
    </source>
</evidence>
<evidence type="ECO:0000313" key="2">
    <source>
        <dbReference type="Proteomes" id="UP000005446"/>
    </source>
</evidence>
<dbReference type="AlphaFoldDB" id="H0EMB6"/>
<name>H0EMB6_GLAL7</name>
<comment type="caution">
    <text evidence="1">The sequence shown here is derived from an EMBL/GenBank/DDBJ whole genome shotgun (WGS) entry which is preliminary data.</text>
</comment>
<organism evidence="1 2">
    <name type="scientific">Glarea lozoyensis (strain ATCC 74030 / MF5533)</name>
    <dbReference type="NCBI Taxonomy" id="1104152"/>
    <lineage>
        <taxon>Eukaryota</taxon>
        <taxon>Fungi</taxon>
        <taxon>Dikarya</taxon>
        <taxon>Ascomycota</taxon>
        <taxon>Pezizomycotina</taxon>
        <taxon>Leotiomycetes</taxon>
        <taxon>Helotiales</taxon>
        <taxon>Helotiaceae</taxon>
        <taxon>Glarea</taxon>
    </lineage>
</organism>
<dbReference type="Proteomes" id="UP000005446">
    <property type="component" value="Unassembled WGS sequence"/>
</dbReference>
<accession>H0EMB6</accession>
<gene>
    <name evidence="1" type="ORF">M7I_3747</name>
</gene>
<protein>
    <submittedName>
        <fullName evidence="1">Uncharacterized protein</fullName>
    </submittedName>
</protein>
<proteinExistence type="predicted"/>
<reference evidence="1 2" key="1">
    <citation type="journal article" date="2012" name="Eukaryot. Cell">
        <title>Genome sequence of the fungus Glarea lozoyensis: the first genome sequence of a species from the Helotiaceae family.</title>
        <authorList>
            <person name="Youssar L."/>
            <person name="Gruening B.A."/>
            <person name="Erxleben A."/>
            <person name="Guenther S."/>
            <person name="Huettel W."/>
        </authorList>
    </citation>
    <scope>NUCLEOTIDE SEQUENCE [LARGE SCALE GENOMIC DNA]</scope>
    <source>
        <strain evidence="2">ATCC 74030 / MF5533</strain>
    </source>
</reference>